<dbReference type="PANTHER" id="PTHR38797:SF4">
    <property type="entry name" value="NUCLEAR PORE COMPLEX PROTEIN NUP85"/>
    <property type="match status" value="1"/>
</dbReference>
<dbReference type="InterPro" id="IPR053204">
    <property type="entry name" value="Oxopyrrolidines_Biosynth-assoc"/>
</dbReference>
<evidence type="ECO:0000313" key="2">
    <source>
        <dbReference type="Proteomes" id="UP000811619"/>
    </source>
</evidence>
<name>A0A8K0J1U7_9HYPO</name>
<reference evidence="1" key="1">
    <citation type="journal article" date="2020" name="bioRxiv">
        <title>Whole genome comparisons of ergot fungi reveals the divergence and evolution of species within the genus Claviceps are the result of varying mechanisms driving genome evolution and host range expansion.</title>
        <authorList>
            <person name="Wyka S.A."/>
            <person name="Mondo S.J."/>
            <person name="Liu M."/>
            <person name="Dettman J."/>
            <person name="Nalam V."/>
            <person name="Broders K.D."/>
        </authorList>
    </citation>
    <scope>NUCLEOTIDE SEQUENCE</scope>
    <source>
        <strain evidence="1">CCC 489</strain>
    </source>
</reference>
<dbReference type="EMBL" id="SRPY01000830">
    <property type="protein sequence ID" value="KAG5917190.1"/>
    <property type="molecule type" value="Genomic_DNA"/>
</dbReference>
<dbReference type="AlphaFoldDB" id="A0A8K0J1U7"/>
<gene>
    <name evidence="1" type="ORF">E4U42_007358</name>
</gene>
<evidence type="ECO:0000313" key="1">
    <source>
        <dbReference type="EMBL" id="KAG5917190.1"/>
    </source>
</evidence>
<dbReference type="InterPro" id="IPR022085">
    <property type="entry name" value="OpdG"/>
</dbReference>
<organism evidence="1 2">
    <name type="scientific">Claviceps africana</name>
    <dbReference type="NCBI Taxonomy" id="83212"/>
    <lineage>
        <taxon>Eukaryota</taxon>
        <taxon>Fungi</taxon>
        <taxon>Dikarya</taxon>
        <taxon>Ascomycota</taxon>
        <taxon>Pezizomycotina</taxon>
        <taxon>Sordariomycetes</taxon>
        <taxon>Hypocreomycetidae</taxon>
        <taxon>Hypocreales</taxon>
        <taxon>Clavicipitaceae</taxon>
        <taxon>Claviceps</taxon>
    </lineage>
</organism>
<protein>
    <submittedName>
        <fullName evidence="1">Uncharacterized protein</fullName>
    </submittedName>
</protein>
<dbReference type="OrthoDB" id="3350591at2759"/>
<proteinExistence type="predicted"/>
<accession>A0A8K0J1U7</accession>
<dbReference type="PANTHER" id="PTHR38797">
    <property type="entry name" value="NUCLEAR PORE COMPLEX PROTEIN NUP85-RELATED"/>
    <property type="match status" value="1"/>
</dbReference>
<comment type="caution">
    <text evidence="1">The sequence shown here is derived from an EMBL/GenBank/DDBJ whole genome shotgun (WGS) entry which is preliminary data.</text>
</comment>
<keyword evidence="2" id="KW-1185">Reference proteome</keyword>
<dbReference type="Pfam" id="PF12311">
    <property type="entry name" value="DUF3632"/>
    <property type="match status" value="1"/>
</dbReference>
<dbReference type="Proteomes" id="UP000811619">
    <property type="component" value="Unassembled WGS sequence"/>
</dbReference>
<sequence>MTSITAQEFIAAEMEKESPLIPEQLKALTTFFTDADVPTSQIAHDLTRPVISLHQAAKKDPELLNTFDHGRLWSSLADAIGQLPDYIDKIVDLVVEIQKVSDPDGHFSSMVDYRQYWTGFAYDFKVPSSNDPEREAKRQAWINMNSFCAKISKLRIPELDERSRAAWVFKETLERAPWEQFHHPDIDEELDEDPDDEVVAENCAYELECRDVRVLEYWAPAAAVWMKIDARGIYEMEGKISEADEQDWNPTTWKGPKGWSKERFAYWMERFEWISKVTVLKRSTRKDAADAAECMKEVMEADRR</sequence>